<proteinExistence type="predicted"/>
<sequence>MKKNTLLFLILAVGLTTAACVKLGGKPLDKRYFQITPTRSAEQVQTGYDFVLKIRRLSISNLYNTRELVYRGKQGRIESDFYNMFFVPPADMLTTELRKWLRGSKLFTHVIKPGSMVVPGLTLEGVVNSLYGDYSLDTPAAVVGMQFFVVDEASANNEIIFSSTYTERIPMPESSATALINAMTQGVQTIYTNLETDLRAAGLK</sequence>
<dbReference type="SUPFAM" id="SSF159594">
    <property type="entry name" value="XCC0632-like"/>
    <property type="match status" value="1"/>
</dbReference>
<dbReference type="Gene3D" id="3.40.50.10610">
    <property type="entry name" value="ABC-type transport auxiliary lipoprotein component"/>
    <property type="match status" value="1"/>
</dbReference>
<protein>
    <recommendedName>
        <fullName evidence="1">ABC-type transport auxiliary lipoprotein component domain-containing protein</fullName>
    </recommendedName>
</protein>
<dbReference type="InterPro" id="IPR005586">
    <property type="entry name" value="ABC_trans_aux"/>
</dbReference>
<dbReference type="Pfam" id="PF03886">
    <property type="entry name" value="ABC_trans_aux"/>
    <property type="match status" value="1"/>
</dbReference>
<dbReference type="Proteomes" id="UP001317742">
    <property type="component" value="Chromosome"/>
</dbReference>
<evidence type="ECO:0000313" key="2">
    <source>
        <dbReference type="EMBL" id="BDQ39076.1"/>
    </source>
</evidence>
<evidence type="ECO:0000259" key="1">
    <source>
        <dbReference type="Pfam" id="PF03886"/>
    </source>
</evidence>
<feature type="domain" description="ABC-type transport auxiliary lipoprotein component" evidence="1">
    <location>
        <begin position="35"/>
        <end position="190"/>
    </location>
</feature>
<accession>A0ABN6SAA1</accession>
<evidence type="ECO:0000313" key="3">
    <source>
        <dbReference type="Proteomes" id="UP001317742"/>
    </source>
</evidence>
<keyword evidence="3" id="KW-1185">Reference proteome</keyword>
<organism evidence="2 3">
    <name type="scientific">Pseudodesulfovibrio nedwellii</name>
    <dbReference type="NCBI Taxonomy" id="2973072"/>
    <lineage>
        <taxon>Bacteria</taxon>
        <taxon>Pseudomonadati</taxon>
        <taxon>Thermodesulfobacteriota</taxon>
        <taxon>Desulfovibrionia</taxon>
        <taxon>Desulfovibrionales</taxon>
        <taxon>Desulfovibrionaceae</taxon>
    </lineage>
</organism>
<name>A0ABN6SAA1_9BACT</name>
<gene>
    <name evidence="2" type="ORF">SYK_34360</name>
</gene>
<dbReference type="EMBL" id="AP026709">
    <property type="protein sequence ID" value="BDQ39076.1"/>
    <property type="molecule type" value="Genomic_DNA"/>
</dbReference>
<reference evidence="2 3" key="1">
    <citation type="submission" date="2022-08" db="EMBL/GenBank/DDBJ databases">
        <title>Genome Sequence of the sulphate-reducing bacterium, Pseudodesulfovibrio sp. SYK.</title>
        <authorList>
            <person name="Kondo R."/>
            <person name="Kataoka T."/>
        </authorList>
    </citation>
    <scope>NUCLEOTIDE SEQUENCE [LARGE SCALE GENOMIC DNA]</scope>
    <source>
        <strain evidence="2 3">SYK</strain>
    </source>
</reference>
<dbReference type="RefSeq" id="WP_281761550.1">
    <property type="nucleotide sequence ID" value="NZ_AP026709.1"/>
</dbReference>
<dbReference type="PROSITE" id="PS51257">
    <property type="entry name" value="PROKAR_LIPOPROTEIN"/>
    <property type="match status" value="1"/>
</dbReference>